<dbReference type="PANTHER" id="PTHR48051:SF46">
    <property type="entry name" value="LEUCINE RICH REPEAT-CONTAINING DOMAIN PROTEIN"/>
    <property type="match status" value="1"/>
</dbReference>
<dbReference type="VEuPathDB" id="FungiDB:BD410DRAFT_815474"/>
<protein>
    <submittedName>
        <fullName evidence="4">L domain-like protein</fullName>
    </submittedName>
</protein>
<feature type="region of interest" description="Disordered" evidence="3">
    <location>
        <begin position="484"/>
        <end position="566"/>
    </location>
</feature>
<feature type="compositionally biased region" description="Low complexity" evidence="3">
    <location>
        <begin position="534"/>
        <end position="543"/>
    </location>
</feature>
<feature type="region of interest" description="Disordered" evidence="3">
    <location>
        <begin position="1"/>
        <end position="105"/>
    </location>
</feature>
<dbReference type="OrthoDB" id="1517790at2759"/>
<dbReference type="InterPro" id="IPR003591">
    <property type="entry name" value="Leu-rich_rpt_typical-subtyp"/>
</dbReference>
<dbReference type="InterPro" id="IPR050216">
    <property type="entry name" value="LRR_domain-containing"/>
</dbReference>
<keyword evidence="1" id="KW-0433">Leucine-rich repeat</keyword>
<feature type="compositionally biased region" description="Basic and acidic residues" evidence="3">
    <location>
        <begin position="509"/>
        <end position="529"/>
    </location>
</feature>
<dbReference type="EMBL" id="ML170185">
    <property type="protein sequence ID" value="TDL20753.1"/>
    <property type="molecule type" value="Genomic_DNA"/>
</dbReference>
<feature type="compositionally biased region" description="Polar residues" evidence="3">
    <location>
        <begin position="52"/>
        <end position="68"/>
    </location>
</feature>
<keyword evidence="5" id="KW-1185">Reference proteome</keyword>
<dbReference type="PRINTS" id="PR00019">
    <property type="entry name" value="LEURICHRPT"/>
</dbReference>
<feature type="compositionally biased region" description="Polar residues" evidence="3">
    <location>
        <begin position="28"/>
        <end position="41"/>
    </location>
</feature>
<dbReference type="SUPFAM" id="SSF52058">
    <property type="entry name" value="L domain-like"/>
    <property type="match status" value="1"/>
</dbReference>
<evidence type="ECO:0000313" key="5">
    <source>
        <dbReference type="Proteomes" id="UP000294933"/>
    </source>
</evidence>
<reference evidence="4 5" key="1">
    <citation type="submission" date="2018-06" db="EMBL/GenBank/DDBJ databases">
        <title>A transcriptomic atlas of mushroom development highlights an independent origin of complex multicellularity.</title>
        <authorList>
            <consortium name="DOE Joint Genome Institute"/>
            <person name="Krizsan K."/>
            <person name="Almasi E."/>
            <person name="Merenyi Z."/>
            <person name="Sahu N."/>
            <person name="Viragh M."/>
            <person name="Koszo T."/>
            <person name="Mondo S."/>
            <person name="Kiss B."/>
            <person name="Balint B."/>
            <person name="Kues U."/>
            <person name="Barry K."/>
            <person name="Hegedus J.C."/>
            <person name="Henrissat B."/>
            <person name="Johnson J."/>
            <person name="Lipzen A."/>
            <person name="Ohm R."/>
            <person name="Nagy I."/>
            <person name="Pangilinan J."/>
            <person name="Yan J."/>
            <person name="Xiong Y."/>
            <person name="Grigoriev I.V."/>
            <person name="Hibbett D.S."/>
            <person name="Nagy L.G."/>
        </authorList>
    </citation>
    <scope>NUCLEOTIDE SEQUENCE [LARGE SCALE GENOMIC DNA]</scope>
    <source>
        <strain evidence="4 5">SZMC22713</strain>
    </source>
</reference>
<dbReference type="AlphaFoldDB" id="A0A4Y7PZD7"/>
<dbReference type="InterPro" id="IPR032675">
    <property type="entry name" value="LRR_dom_sf"/>
</dbReference>
<dbReference type="Proteomes" id="UP000294933">
    <property type="component" value="Unassembled WGS sequence"/>
</dbReference>
<feature type="compositionally biased region" description="Polar residues" evidence="3">
    <location>
        <begin position="1"/>
        <end position="14"/>
    </location>
</feature>
<organism evidence="4 5">
    <name type="scientific">Rickenella mellea</name>
    <dbReference type="NCBI Taxonomy" id="50990"/>
    <lineage>
        <taxon>Eukaryota</taxon>
        <taxon>Fungi</taxon>
        <taxon>Dikarya</taxon>
        <taxon>Basidiomycota</taxon>
        <taxon>Agaricomycotina</taxon>
        <taxon>Agaricomycetes</taxon>
        <taxon>Hymenochaetales</taxon>
        <taxon>Rickenellaceae</taxon>
        <taxon>Rickenella</taxon>
    </lineage>
</organism>
<dbReference type="PANTHER" id="PTHR48051">
    <property type="match status" value="1"/>
</dbReference>
<dbReference type="Gene3D" id="3.80.10.10">
    <property type="entry name" value="Ribonuclease Inhibitor"/>
    <property type="match status" value="3"/>
</dbReference>
<evidence type="ECO:0000256" key="3">
    <source>
        <dbReference type="SAM" id="MobiDB-lite"/>
    </source>
</evidence>
<evidence type="ECO:0000256" key="2">
    <source>
        <dbReference type="ARBA" id="ARBA00022737"/>
    </source>
</evidence>
<feature type="region of interest" description="Disordered" evidence="3">
    <location>
        <begin position="579"/>
        <end position="601"/>
    </location>
</feature>
<dbReference type="InterPro" id="IPR001611">
    <property type="entry name" value="Leu-rich_rpt"/>
</dbReference>
<dbReference type="STRING" id="50990.A0A4Y7PZD7"/>
<dbReference type="GO" id="GO:0005737">
    <property type="term" value="C:cytoplasm"/>
    <property type="evidence" value="ECO:0007669"/>
    <property type="project" value="TreeGrafter"/>
</dbReference>
<proteinExistence type="predicted"/>
<name>A0A4Y7PZD7_9AGAM</name>
<feature type="compositionally biased region" description="Pro residues" evidence="3">
    <location>
        <begin position="544"/>
        <end position="557"/>
    </location>
</feature>
<sequence length="879" mass="94918">MSRINQSQPSTPRKPQSRIGVSSAAKPLQSSSRIRTQSTPKPTEEQTGLKRGTQSAFSSTLNPNNSPSGHLRPKPSLGSLRKPQEGRSRTPTGSTGSPRVEAELPKAPLSIKEAIALKRAEAKKLQAKAASPGDDSLGVIEGAEIGVGSTAEDDALEIGRMSTRETIERAQRTGHLPCIPNCLFDIHLGITPAPLKLAPEADADVHDEPKGKERTQVSRFDAQDLQVLKARTNDIIELQPEISLFGSLKTIDLHSNRLETVPTTLTNLSSLSVLDLSSNRLRALPPSLFSLPSLTNLNLSRNELTSLPFSKFGIAFELPDPMRRGSFLPPVVKRANTPLPCLHTLEVAYNKISSSSIDVSHLPANISLLVLSHNPLGPSSNLIQALSKLGKLKEVRMEHADITDESFPPSTSPRFPQLQHLDLEEAQVTEATIRSFFAGSARENELSFDITTSAPAPGELRVAVGKKVIKEAWEIEAEKRFMKKRGVAAAPQGTDASSSGLGPKSDPIPVEKEPWEIEAEQRLPTEAGRRKAKAAAAATQAHSSPPPPKPSTPPARQPKPIEKEPWEVEAEQGLLTEAGRRRARAHADESHSATQTAPVAPALGLANPTYFSATTQTLTLPPSAPPSRGHARAFSLVASPQKLKRSNDDLSVPAPVLPLAVIARQSFAATLRILVVNNRRADSTFDIPSPSDLLSSSGVLPNLDELYLENCNLGDTVSVNQASADGAQTPPARKEKTVDLLATLFPTLSILDLSYNTLSSDALSMATLQLLLLPSSGDGPAAQKRRGLKILRLRGNMLVDLSGFEGIAELFKGNRQVEGWKLEELDVRDNEIAKLPALVGLLPLDVFLVDGNTFRIPQRKVWEREGTKGLLSWLRGRME</sequence>
<keyword evidence="2" id="KW-0677">Repeat</keyword>
<evidence type="ECO:0000313" key="4">
    <source>
        <dbReference type="EMBL" id="TDL20753.1"/>
    </source>
</evidence>
<dbReference type="Pfam" id="PF13855">
    <property type="entry name" value="LRR_8"/>
    <property type="match status" value="1"/>
</dbReference>
<gene>
    <name evidence="4" type="ORF">BD410DRAFT_815474</name>
</gene>
<dbReference type="SMART" id="SM00364">
    <property type="entry name" value="LRR_BAC"/>
    <property type="match status" value="4"/>
</dbReference>
<evidence type="ECO:0000256" key="1">
    <source>
        <dbReference type="ARBA" id="ARBA00022614"/>
    </source>
</evidence>
<dbReference type="PROSITE" id="PS51450">
    <property type="entry name" value="LRR"/>
    <property type="match status" value="3"/>
</dbReference>
<dbReference type="SMART" id="SM00369">
    <property type="entry name" value="LRR_TYP"/>
    <property type="match status" value="5"/>
</dbReference>
<accession>A0A4Y7PZD7</accession>